<dbReference type="PANTHER" id="PTHR10434">
    <property type="entry name" value="1-ACYL-SN-GLYCEROL-3-PHOSPHATE ACYLTRANSFERASE"/>
    <property type="match status" value="1"/>
</dbReference>
<dbReference type="Proteomes" id="UP000242501">
    <property type="component" value="Unassembled WGS sequence"/>
</dbReference>
<evidence type="ECO:0000313" key="6">
    <source>
        <dbReference type="Proteomes" id="UP000242501"/>
    </source>
</evidence>
<dbReference type="SUPFAM" id="SSF69593">
    <property type="entry name" value="Glycerol-3-phosphate (1)-acyltransferase"/>
    <property type="match status" value="1"/>
</dbReference>
<name>A0A1G6H6D6_9GAMM</name>
<dbReference type="GO" id="GO:0003841">
    <property type="term" value="F:1-acylglycerol-3-phosphate O-acyltransferase activity"/>
    <property type="evidence" value="ECO:0007669"/>
    <property type="project" value="TreeGrafter"/>
</dbReference>
<feature type="domain" description="Phospholipid/glycerol acyltransferase" evidence="4">
    <location>
        <begin position="37"/>
        <end position="158"/>
    </location>
</feature>
<keyword evidence="2" id="KW-0808">Transferase</keyword>
<dbReference type="RefSeq" id="WP_092747372.1">
    <property type="nucleotide sequence ID" value="NZ_FMYL01000004.1"/>
</dbReference>
<dbReference type="CDD" id="cd07989">
    <property type="entry name" value="LPLAT_AGPAT-like"/>
    <property type="match status" value="1"/>
</dbReference>
<dbReference type="OrthoDB" id="9808424at2"/>
<sequence>MNKYLGKIIAYILRRAVQLLTGSRSLWVGCRPRLKQRIYYANHNSHIDFILLWASLPKEIRRKTRPVAGGNYWHKNKIRRFIIQDVFNGITIEHNKKNTDPLFHVYTALQEGYSIIFFPEGTRNREQPENLLPFKSGLFHLAKQHPNLEIIPVWIANLNRVMPKGTFIPLPILSTVIFGKALEHTNYSTEKNQFLQYAQTELNVLQEFEYQ</sequence>
<protein>
    <recommendedName>
        <fullName evidence="4">Phospholipid/glycerol acyltransferase domain-containing protein</fullName>
    </recommendedName>
</protein>
<gene>
    <name evidence="5" type="ORF">SAMN05421733_10459</name>
</gene>
<dbReference type="GO" id="GO:0006654">
    <property type="term" value="P:phosphatidic acid biosynthetic process"/>
    <property type="evidence" value="ECO:0007669"/>
    <property type="project" value="TreeGrafter"/>
</dbReference>
<dbReference type="SMART" id="SM00563">
    <property type="entry name" value="PlsC"/>
    <property type="match status" value="1"/>
</dbReference>
<evidence type="ECO:0000256" key="1">
    <source>
        <dbReference type="ARBA" id="ARBA00005189"/>
    </source>
</evidence>
<dbReference type="EMBL" id="FMYL01000004">
    <property type="protein sequence ID" value="SDB89830.1"/>
    <property type="molecule type" value="Genomic_DNA"/>
</dbReference>
<evidence type="ECO:0000256" key="3">
    <source>
        <dbReference type="ARBA" id="ARBA00023315"/>
    </source>
</evidence>
<accession>A0A1G6H6D6</accession>
<evidence type="ECO:0000259" key="4">
    <source>
        <dbReference type="SMART" id="SM00563"/>
    </source>
</evidence>
<dbReference type="InterPro" id="IPR002123">
    <property type="entry name" value="Plipid/glycerol_acylTrfase"/>
</dbReference>
<keyword evidence="3" id="KW-0012">Acyltransferase</keyword>
<proteinExistence type="predicted"/>
<organism evidence="5 6">
    <name type="scientific">Acinetobacter boissieri</name>
    <dbReference type="NCBI Taxonomy" id="1219383"/>
    <lineage>
        <taxon>Bacteria</taxon>
        <taxon>Pseudomonadati</taxon>
        <taxon>Pseudomonadota</taxon>
        <taxon>Gammaproteobacteria</taxon>
        <taxon>Moraxellales</taxon>
        <taxon>Moraxellaceae</taxon>
        <taxon>Acinetobacter</taxon>
    </lineage>
</organism>
<comment type="pathway">
    <text evidence="1">Lipid metabolism.</text>
</comment>
<reference evidence="6" key="1">
    <citation type="submission" date="2016-09" db="EMBL/GenBank/DDBJ databases">
        <authorList>
            <person name="Varghese N."/>
            <person name="Submissions S."/>
        </authorList>
    </citation>
    <scope>NUCLEOTIDE SEQUENCE [LARGE SCALE GENOMIC DNA]</scope>
    <source>
        <strain evidence="6">ANC 4422</strain>
    </source>
</reference>
<evidence type="ECO:0000313" key="5">
    <source>
        <dbReference type="EMBL" id="SDB89830.1"/>
    </source>
</evidence>
<dbReference type="Pfam" id="PF01553">
    <property type="entry name" value="Acyltransferase"/>
    <property type="match status" value="1"/>
</dbReference>
<keyword evidence="6" id="KW-1185">Reference proteome</keyword>
<dbReference type="STRING" id="1219383.SAMN05421733_10459"/>
<dbReference type="AlphaFoldDB" id="A0A1G6H6D6"/>
<evidence type="ECO:0000256" key="2">
    <source>
        <dbReference type="ARBA" id="ARBA00022679"/>
    </source>
</evidence>
<dbReference type="PANTHER" id="PTHR10434:SF11">
    <property type="entry name" value="1-ACYL-SN-GLYCEROL-3-PHOSPHATE ACYLTRANSFERASE"/>
    <property type="match status" value="1"/>
</dbReference>